<comment type="caution">
    <text evidence="2">The sequence shown here is derived from an EMBL/GenBank/DDBJ whole genome shotgun (WGS) entry which is preliminary data.</text>
</comment>
<evidence type="ECO:0000313" key="2">
    <source>
        <dbReference type="EMBL" id="EGO63887.1"/>
    </source>
</evidence>
<protein>
    <recommendedName>
        <fullName evidence="4">Coat F domain-containing protein</fullName>
    </recommendedName>
</protein>
<name>F7NJD9_9FIRM</name>
<dbReference type="Pfam" id="PF07875">
    <property type="entry name" value="Coat_F"/>
    <property type="match status" value="1"/>
</dbReference>
<dbReference type="Proteomes" id="UP000003240">
    <property type="component" value="Unassembled WGS sequence"/>
</dbReference>
<dbReference type="STRING" id="1009370.ALO_10974"/>
<evidence type="ECO:0000313" key="3">
    <source>
        <dbReference type="Proteomes" id="UP000003240"/>
    </source>
</evidence>
<dbReference type="Gene3D" id="1.20.1260.10">
    <property type="match status" value="1"/>
</dbReference>
<dbReference type="InterPro" id="IPR012851">
    <property type="entry name" value="Spore_coat_CotF-like"/>
</dbReference>
<dbReference type="AlphaFoldDB" id="F7NJD9"/>
<reference evidence="2 3" key="1">
    <citation type="journal article" date="2011" name="EMBO J.">
        <title>Structural diversity of bacterial flagellar motors.</title>
        <authorList>
            <person name="Chen S."/>
            <person name="Beeby M."/>
            <person name="Murphy G.E."/>
            <person name="Leadbetter J.R."/>
            <person name="Hendrixson D.R."/>
            <person name="Briegel A."/>
            <person name="Li Z."/>
            <person name="Shi J."/>
            <person name="Tocheva E.I."/>
            <person name="Muller A."/>
            <person name="Dobro M.J."/>
            <person name="Jensen G.J."/>
        </authorList>
    </citation>
    <scope>NUCLEOTIDE SEQUENCE [LARGE SCALE GENOMIC DNA]</scope>
    <source>
        <strain evidence="2 3">DSM 6540</strain>
    </source>
</reference>
<dbReference type="RefSeq" id="WP_004095482.1">
    <property type="nucleotide sequence ID" value="NZ_AFGF01000085.1"/>
</dbReference>
<dbReference type="OrthoDB" id="1685263at2"/>
<dbReference type="EMBL" id="AFGF01000085">
    <property type="protein sequence ID" value="EGO63887.1"/>
    <property type="molecule type" value="Genomic_DNA"/>
</dbReference>
<proteinExistence type="predicted"/>
<accession>F7NJD9</accession>
<evidence type="ECO:0008006" key="4">
    <source>
        <dbReference type="Google" id="ProtNLM"/>
    </source>
</evidence>
<dbReference type="InterPro" id="IPR012347">
    <property type="entry name" value="Ferritin-like"/>
</dbReference>
<evidence type="ECO:0000256" key="1">
    <source>
        <dbReference type="SAM" id="MobiDB-lite"/>
    </source>
</evidence>
<dbReference type="eggNOG" id="COG5577">
    <property type="taxonomic scope" value="Bacteria"/>
</dbReference>
<organism evidence="2 3">
    <name type="scientific">Acetonema longum DSM 6540</name>
    <dbReference type="NCBI Taxonomy" id="1009370"/>
    <lineage>
        <taxon>Bacteria</taxon>
        <taxon>Bacillati</taxon>
        <taxon>Bacillota</taxon>
        <taxon>Negativicutes</taxon>
        <taxon>Acetonemataceae</taxon>
        <taxon>Acetonema</taxon>
    </lineage>
</organism>
<feature type="region of interest" description="Disordered" evidence="1">
    <location>
        <begin position="1"/>
        <end position="21"/>
    </location>
</feature>
<gene>
    <name evidence="2" type="ORF">ALO_10974</name>
</gene>
<keyword evidence="3" id="KW-1185">Reference proteome</keyword>
<sequence>MAQQGQQNQSGQQGQMSGQGMQFSDRDVLQVCLNESKHMAEALNTYILEASNEQLRRDYMTVLGDIYTQQQQLFNLMQQKGYYQVQNANPQDIAQAQSKFSAQAQQQGQMS</sequence>